<accession>A0A8J9ZJI6</accession>
<dbReference type="InterPro" id="IPR007529">
    <property type="entry name" value="Znf_HIT"/>
</dbReference>
<keyword evidence="4" id="KW-1185">Reference proteome</keyword>
<dbReference type="InterPro" id="IPR011545">
    <property type="entry name" value="DEAD/DEAH_box_helicase_dom"/>
</dbReference>
<dbReference type="PANTHER" id="PTHR48453">
    <property type="entry name" value="CCHC-TYPE DOMAIN-CONTAINING PROTEIN"/>
    <property type="match status" value="1"/>
</dbReference>
<dbReference type="Gene3D" id="3.40.50.300">
    <property type="entry name" value="P-loop containing nucleotide triphosphate hydrolases"/>
    <property type="match status" value="1"/>
</dbReference>
<protein>
    <submittedName>
        <fullName evidence="3">DDX59 protein</fullName>
    </submittedName>
</protein>
<dbReference type="GO" id="GO:0003676">
    <property type="term" value="F:nucleic acid binding"/>
    <property type="evidence" value="ECO:0007669"/>
    <property type="project" value="InterPro"/>
</dbReference>
<dbReference type="FunFam" id="3.30.60.220:FF:000001">
    <property type="entry name" value="Probable ATP-dependent RNA helicase DDX59"/>
    <property type="match status" value="1"/>
</dbReference>
<organism evidence="3 4">
    <name type="scientific">Branchiostoma lanceolatum</name>
    <name type="common">Common lancelet</name>
    <name type="synonym">Amphioxus lanceolatum</name>
    <dbReference type="NCBI Taxonomy" id="7740"/>
    <lineage>
        <taxon>Eukaryota</taxon>
        <taxon>Metazoa</taxon>
        <taxon>Chordata</taxon>
        <taxon>Cephalochordata</taxon>
        <taxon>Leptocardii</taxon>
        <taxon>Amphioxiformes</taxon>
        <taxon>Branchiostomatidae</taxon>
        <taxon>Branchiostoma</taxon>
    </lineage>
</organism>
<dbReference type="PROSITE" id="PS51192">
    <property type="entry name" value="HELICASE_ATP_BIND_1"/>
    <property type="match status" value="1"/>
</dbReference>
<dbReference type="SUPFAM" id="SSF52540">
    <property type="entry name" value="P-loop containing nucleoside triphosphate hydrolases"/>
    <property type="match status" value="1"/>
</dbReference>
<proteinExistence type="predicted"/>
<feature type="region of interest" description="Disordered" evidence="1">
    <location>
        <begin position="34"/>
        <end position="53"/>
    </location>
</feature>
<dbReference type="Gene3D" id="3.30.60.220">
    <property type="match status" value="1"/>
</dbReference>
<feature type="domain" description="Helicase ATP-binding" evidence="2">
    <location>
        <begin position="132"/>
        <end position="219"/>
    </location>
</feature>
<dbReference type="Proteomes" id="UP000838412">
    <property type="component" value="Chromosome 2"/>
</dbReference>
<name>A0A8J9ZJI6_BRALA</name>
<dbReference type="InterPro" id="IPR027417">
    <property type="entry name" value="P-loop_NTPase"/>
</dbReference>
<dbReference type="PANTHER" id="PTHR48453:SF1">
    <property type="entry name" value="CCHC-TYPE DOMAIN-CONTAINING PROTEIN"/>
    <property type="match status" value="1"/>
</dbReference>
<dbReference type="InterPro" id="IPR014001">
    <property type="entry name" value="Helicase_ATP-bd"/>
</dbReference>
<dbReference type="EMBL" id="OV696687">
    <property type="protein sequence ID" value="CAH1254764.1"/>
    <property type="molecule type" value="Genomic_DNA"/>
</dbReference>
<dbReference type="GO" id="GO:0005524">
    <property type="term" value="F:ATP binding"/>
    <property type="evidence" value="ECO:0007669"/>
    <property type="project" value="InterPro"/>
</dbReference>
<evidence type="ECO:0000256" key="1">
    <source>
        <dbReference type="SAM" id="MobiDB-lite"/>
    </source>
</evidence>
<dbReference type="AlphaFoldDB" id="A0A8J9ZJI6"/>
<dbReference type="Pfam" id="PF04438">
    <property type="entry name" value="zf-HIT"/>
    <property type="match status" value="1"/>
</dbReference>
<reference evidence="3" key="1">
    <citation type="submission" date="2022-01" db="EMBL/GenBank/DDBJ databases">
        <authorList>
            <person name="Braso-Vives M."/>
        </authorList>
    </citation>
    <scope>NUCLEOTIDE SEQUENCE</scope>
</reference>
<gene>
    <name evidence="3" type="primary">DDX59</name>
    <name evidence="3" type="ORF">BLAG_LOCUS14048</name>
</gene>
<sequence length="219" mass="23853">MVYPTAATKLSQEQVDNVIDTERSVGELLDVCEQGSTSASKEEGDEEEPIVSFSKNQRWPEEGEPVCVVCGRFGEYICDQTDQDVCSLECKAKHLTLVHREKRYLEPEASSISANMSAAKYKTPTAVQMQVLPAGMMGRDVMAAAPTGSGKTAAFLLPVVVNVFRAVSGAVGGRDPRWTRPLALILAPTRELCMQTVTKSGLLFLTRDASLLNLKVEQN</sequence>
<evidence type="ECO:0000259" key="2">
    <source>
        <dbReference type="PROSITE" id="PS51192"/>
    </source>
</evidence>
<evidence type="ECO:0000313" key="4">
    <source>
        <dbReference type="Proteomes" id="UP000838412"/>
    </source>
</evidence>
<dbReference type="CDD" id="cd23022">
    <property type="entry name" value="zf-HIT_DDX59"/>
    <property type="match status" value="1"/>
</dbReference>
<evidence type="ECO:0000313" key="3">
    <source>
        <dbReference type="EMBL" id="CAH1254764.1"/>
    </source>
</evidence>
<dbReference type="OrthoDB" id="6156944at2759"/>
<dbReference type="Pfam" id="PF00270">
    <property type="entry name" value="DEAD"/>
    <property type="match status" value="1"/>
</dbReference>